<keyword evidence="18" id="KW-1185">Reference proteome</keyword>
<evidence type="ECO:0000256" key="5">
    <source>
        <dbReference type="ARBA" id="ARBA00022801"/>
    </source>
</evidence>
<dbReference type="Pfam" id="PF00150">
    <property type="entry name" value="Cellulase"/>
    <property type="match status" value="1"/>
</dbReference>
<feature type="domain" description="Glycoside hydrolase family 5" evidence="16">
    <location>
        <begin position="65"/>
        <end position="316"/>
    </location>
</feature>
<feature type="compositionally biased region" description="Low complexity" evidence="14">
    <location>
        <begin position="430"/>
        <end position="446"/>
    </location>
</feature>
<feature type="compositionally biased region" description="Basic residues" evidence="14">
    <location>
        <begin position="503"/>
        <end position="516"/>
    </location>
</feature>
<evidence type="ECO:0000256" key="11">
    <source>
        <dbReference type="ARBA" id="ARBA00059691"/>
    </source>
</evidence>
<evidence type="ECO:0000259" key="16">
    <source>
        <dbReference type="Pfam" id="PF00150"/>
    </source>
</evidence>
<dbReference type="InterPro" id="IPR018087">
    <property type="entry name" value="Glyco_hydro_5_CS"/>
</dbReference>
<dbReference type="Gene3D" id="3.20.20.80">
    <property type="entry name" value="Glycosidases"/>
    <property type="match status" value="1"/>
</dbReference>
<comment type="function">
    <text evidence="11">Endoglucanase (EG) that cleaves the internal beta-1,4-glucosidic bonds in cellulose. The degradation of cellulose involves an interplay between different cellulolytic enzymes. Hydrolysis starts with EGs, which cut internal glycosidic linkages to reduce the polymerization degree of the substrate and creates new chain ends for exocellobiohydrolases (CBHs). The CBH release the disaccharide cellobiose from the non-reducing end of the cellulose polymer chain. Finally, beta-1,4-glucosidases hydrolyze the cellobiose and other short cello-oligosaccharides into glucose units.</text>
</comment>
<evidence type="ECO:0000256" key="14">
    <source>
        <dbReference type="SAM" id="MobiDB-lite"/>
    </source>
</evidence>
<gene>
    <name evidence="17" type="ORF">JMJ35_007366</name>
</gene>
<feature type="chain" id="PRO_5041270004" description="Endoglucanase EG-II" evidence="15">
    <location>
        <begin position="21"/>
        <end position="532"/>
    </location>
</feature>
<evidence type="ECO:0000313" key="17">
    <source>
        <dbReference type="EMBL" id="KAK0509972.1"/>
    </source>
</evidence>
<dbReference type="SUPFAM" id="SSF51445">
    <property type="entry name" value="(Trans)glycosidases"/>
    <property type="match status" value="1"/>
</dbReference>
<evidence type="ECO:0000256" key="7">
    <source>
        <dbReference type="ARBA" id="ARBA00023277"/>
    </source>
</evidence>
<proteinExistence type="inferred from homology"/>
<organism evidence="17 18">
    <name type="scientific">Cladonia borealis</name>
    <dbReference type="NCBI Taxonomy" id="184061"/>
    <lineage>
        <taxon>Eukaryota</taxon>
        <taxon>Fungi</taxon>
        <taxon>Dikarya</taxon>
        <taxon>Ascomycota</taxon>
        <taxon>Pezizomycotina</taxon>
        <taxon>Lecanoromycetes</taxon>
        <taxon>OSLEUM clade</taxon>
        <taxon>Lecanoromycetidae</taxon>
        <taxon>Lecanorales</taxon>
        <taxon>Lecanorineae</taxon>
        <taxon>Cladoniaceae</taxon>
        <taxon>Cladonia</taxon>
    </lineage>
</organism>
<evidence type="ECO:0000256" key="2">
    <source>
        <dbReference type="ARBA" id="ARBA00005641"/>
    </source>
</evidence>
<keyword evidence="5 13" id="KW-0378">Hydrolase</keyword>
<sequence length="532" mass="54513">MLSKYLAGSMLALNVANTLAAGVQFAGVNIAGFDFGCGTDGTCTLSSVDPPLSTNGDGSSDGPGQMTHFTSVDKLNIFRLPVAWQYLVNNNLGGTLDATNFGQYDQLVQACLGTGAHCIIDIHNYARWNGNIIGQPGGPTNDQFSSLWSQLATKYAADTNVIMGLMNEPHDMPSITEWAASCQAAVTAIRNAGATSQMILLPGNDYTGGTEFVSGGSAAVLATVTNPDGSTSNLIFDIHQYLDADDSGTTSSCTKNGISDAFQPLVTYLQSANRQALLSETGGGSSDPTCLTNLCEALDFLNENSAYFLGWVGWAAGSFDTSYVLSLVPTGDTDVPLMTQCFAGKFDGGAGLNGNSTTSTPSAAPSSAVPSAPATSAAAPGPATPAQSASATTIPPPIGTGTGTSPPPTNTPIPPPVESAVTTNAPPLPTTSTAPIQPAPSAAPISNPNPPISGPGSSNPNPPPGSNPISNPISNATGTATSGGWQNGKSKTHSSSSPCRLSTSRRMRKVRPRKARLVYEDWEEEGGAEEEE</sequence>
<evidence type="ECO:0000256" key="15">
    <source>
        <dbReference type="SAM" id="SignalP"/>
    </source>
</evidence>
<dbReference type="Proteomes" id="UP001166286">
    <property type="component" value="Unassembled WGS sequence"/>
</dbReference>
<dbReference type="PANTHER" id="PTHR34142:SF5">
    <property type="entry name" value="CBM1 DOMAIN-CONTAINING PROTEIN"/>
    <property type="match status" value="1"/>
</dbReference>
<evidence type="ECO:0000256" key="13">
    <source>
        <dbReference type="RuleBase" id="RU361153"/>
    </source>
</evidence>
<keyword evidence="4 15" id="KW-0732">Signal</keyword>
<comment type="caution">
    <text evidence="17">The sequence shown here is derived from an EMBL/GenBank/DDBJ whole genome shotgun (WGS) entry which is preliminary data.</text>
</comment>
<feature type="compositionally biased region" description="Acidic residues" evidence="14">
    <location>
        <begin position="520"/>
        <end position="532"/>
    </location>
</feature>
<dbReference type="InterPro" id="IPR001547">
    <property type="entry name" value="Glyco_hydro_5"/>
</dbReference>
<feature type="compositionally biased region" description="Low complexity" evidence="14">
    <location>
        <begin position="356"/>
        <end position="393"/>
    </location>
</feature>
<keyword evidence="6" id="KW-0136">Cellulose degradation</keyword>
<keyword evidence="8" id="KW-0873">Pyrrolidone carboxylic acid</keyword>
<evidence type="ECO:0000256" key="10">
    <source>
        <dbReference type="ARBA" id="ARBA00023326"/>
    </source>
</evidence>
<dbReference type="GO" id="GO:0008810">
    <property type="term" value="F:cellulase activity"/>
    <property type="evidence" value="ECO:0007669"/>
    <property type="project" value="UniProtKB-EC"/>
</dbReference>
<feature type="signal peptide" evidence="15">
    <location>
        <begin position="1"/>
        <end position="20"/>
    </location>
</feature>
<name>A0AA39QVG2_9LECA</name>
<comment type="similarity">
    <text evidence="2 13">Belongs to the glycosyl hydrolase 5 (cellulase A) family.</text>
</comment>
<reference evidence="17" key="1">
    <citation type="submission" date="2023-03" db="EMBL/GenBank/DDBJ databases">
        <title>Complete genome of Cladonia borealis.</title>
        <authorList>
            <person name="Park H."/>
        </authorList>
    </citation>
    <scope>NUCLEOTIDE SEQUENCE</scope>
    <source>
        <strain evidence="17">ANT050790</strain>
    </source>
</reference>
<evidence type="ECO:0000313" key="18">
    <source>
        <dbReference type="Proteomes" id="UP001166286"/>
    </source>
</evidence>
<protein>
    <recommendedName>
        <fullName evidence="12">Endoglucanase EG-II</fullName>
        <ecNumber evidence="3">3.2.1.4</ecNumber>
    </recommendedName>
</protein>
<evidence type="ECO:0000256" key="8">
    <source>
        <dbReference type="ARBA" id="ARBA00023283"/>
    </source>
</evidence>
<dbReference type="GO" id="GO:0030245">
    <property type="term" value="P:cellulose catabolic process"/>
    <property type="evidence" value="ECO:0007669"/>
    <property type="project" value="UniProtKB-KW"/>
</dbReference>
<dbReference type="AlphaFoldDB" id="A0AA39QVG2"/>
<keyword evidence="9 13" id="KW-0326">Glycosidase</keyword>
<evidence type="ECO:0000256" key="12">
    <source>
        <dbReference type="ARBA" id="ARBA00074271"/>
    </source>
</evidence>
<dbReference type="EMBL" id="JAFEKC020000017">
    <property type="protein sequence ID" value="KAK0509972.1"/>
    <property type="molecule type" value="Genomic_DNA"/>
</dbReference>
<accession>A0AA39QVG2</accession>
<evidence type="ECO:0000256" key="3">
    <source>
        <dbReference type="ARBA" id="ARBA00012601"/>
    </source>
</evidence>
<dbReference type="EC" id="3.2.1.4" evidence="3"/>
<evidence type="ECO:0000256" key="1">
    <source>
        <dbReference type="ARBA" id="ARBA00000966"/>
    </source>
</evidence>
<feature type="compositionally biased region" description="Pro residues" evidence="14">
    <location>
        <begin position="405"/>
        <end position="417"/>
    </location>
</feature>
<comment type="catalytic activity">
    <reaction evidence="1">
        <text>Endohydrolysis of (1-&gt;4)-beta-D-glucosidic linkages in cellulose, lichenin and cereal beta-D-glucans.</text>
        <dbReference type="EC" id="3.2.1.4"/>
    </reaction>
</comment>
<dbReference type="FunFam" id="3.20.20.80:FF:000124">
    <property type="entry name" value="Exported cellulase"/>
    <property type="match status" value="1"/>
</dbReference>
<dbReference type="InterPro" id="IPR017853">
    <property type="entry name" value="GH"/>
</dbReference>
<evidence type="ECO:0000256" key="6">
    <source>
        <dbReference type="ARBA" id="ARBA00023001"/>
    </source>
</evidence>
<evidence type="ECO:0000256" key="9">
    <source>
        <dbReference type="ARBA" id="ARBA00023295"/>
    </source>
</evidence>
<dbReference type="PROSITE" id="PS00659">
    <property type="entry name" value="GLYCOSYL_HYDROL_F5"/>
    <property type="match status" value="1"/>
</dbReference>
<feature type="region of interest" description="Disordered" evidence="14">
    <location>
        <begin position="353"/>
        <end position="532"/>
    </location>
</feature>
<keyword evidence="7" id="KW-0119">Carbohydrate metabolism</keyword>
<dbReference type="PANTHER" id="PTHR34142">
    <property type="entry name" value="ENDO-BETA-1,4-GLUCANASE A"/>
    <property type="match status" value="1"/>
</dbReference>
<feature type="compositionally biased region" description="Polar residues" evidence="14">
    <location>
        <begin position="477"/>
        <end position="489"/>
    </location>
</feature>
<evidence type="ECO:0000256" key="4">
    <source>
        <dbReference type="ARBA" id="ARBA00022729"/>
    </source>
</evidence>
<keyword evidence="10" id="KW-0624">Polysaccharide degradation</keyword>
<feature type="compositionally biased region" description="Low complexity" evidence="14">
    <location>
        <begin position="467"/>
        <end position="476"/>
    </location>
</feature>